<name>A0A9D2RWY5_9FIRM</name>
<dbReference type="Pfam" id="PF06961">
    <property type="entry name" value="DUF1294"/>
    <property type="match status" value="1"/>
</dbReference>
<proteinExistence type="predicted"/>
<dbReference type="EMBL" id="DWYZ01000257">
    <property type="protein sequence ID" value="HJB29803.1"/>
    <property type="molecule type" value="Genomic_DNA"/>
</dbReference>
<evidence type="ECO:0000313" key="3">
    <source>
        <dbReference type="Proteomes" id="UP000823842"/>
    </source>
</evidence>
<gene>
    <name evidence="2" type="ORF">IAA06_13590</name>
</gene>
<evidence type="ECO:0000256" key="1">
    <source>
        <dbReference type="SAM" id="Phobius"/>
    </source>
</evidence>
<dbReference type="AlphaFoldDB" id="A0A9D2RWY5"/>
<reference evidence="2" key="1">
    <citation type="journal article" date="2021" name="PeerJ">
        <title>Extensive microbial diversity within the chicken gut microbiome revealed by metagenomics and culture.</title>
        <authorList>
            <person name="Gilroy R."/>
            <person name="Ravi A."/>
            <person name="Getino M."/>
            <person name="Pursley I."/>
            <person name="Horton D.L."/>
            <person name="Alikhan N.F."/>
            <person name="Baker D."/>
            <person name="Gharbi K."/>
            <person name="Hall N."/>
            <person name="Watson M."/>
            <person name="Adriaenssens E.M."/>
            <person name="Foster-Nyarko E."/>
            <person name="Jarju S."/>
            <person name="Secka A."/>
            <person name="Antonio M."/>
            <person name="Oren A."/>
            <person name="Chaudhuri R.R."/>
            <person name="La Ragione R."/>
            <person name="Hildebrand F."/>
            <person name="Pallen M.J."/>
        </authorList>
    </citation>
    <scope>NUCLEOTIDE SEQUENCE</scope>
    <source>
        <strain evidence="2">ChiSjej1B19-5720</strain>
    </source>
</reference>
<sequence>MNAFTGFFTDTFSGTQSVFLIYLLILNAVAFFVYGLDKRAARHGKWRISEKTLLLLAALGGGLGAALGMKIFHHKTRKMKFLVLVPVCIAAYVCLTWQIFR</sequence>
<keyword evidence="1" id="KW-0472">Membrane</keyword>
<keyword evidence="1" id="KW-1133">Transmembrane helix</keyword>
<evidence type="ECO:0000313" key="2">
    <source>
        <dbReference type="EMBL" id="HJB29803.1"/>
    </source>
</evidence>
<protein>
    <submittedName>
        <fullName evidence="2">DUF1294 domain-containing protein</fullName>
    </submittedName>
</protein>
<keyword evidence="1" id="KW-0812">Transmembrane</keyword>
<dbReference type="Proteomes" id="UP000823842">
    <property type="component" value="Unassembled WGS sequence"/>
</dbReference>
<accession>A0A9D2RWY5</accession>
<reference evidence="2" key="2">
    <citation type="submission" date="2021-04" db="EMBL/GenBank/DDBJ databases">
        <authorList>
            <person name="Gilroy R."/>
        </authorList>
    </citation>
    <scope>NUCLEOTIDE SEQUENCE</scope>
    <source>
        <strain evidence="2">ChiSjej1B19-5720</strain>
    </source>
</reference>
<comment type="caution">
    <text evidence="2">The sequence shown here is derived from an EMBL/GenBank/DDBJ whole genome shotgun (WGS) entry which is preliminary data.</text>
</comment>
<feature type="transmembrane region" description="Helical" evidence="1">
    <location>
        <begin position="81"/>
        <end position="100"/>
    </location>
</feature>
<dbReference type="InterPro" id="IPR010718">
    <property type="entry name" value="DUF1294"/>
</dbReference>
<organism evidence="2 3">
    <name type="scientific">Candidatus Blautia faecavium</name>
    <dbReference type="NCBI Taxonomy" id="2838487"/>
    <lineage>
        <taxon>Bacteria</taxon>
        <taxon>Bacillati</taxon>
        <taxon>Bacillota</taxon>
        <taxon>Clostridia</taxon>
        <taxon>Lachnospirales</taxon>
        <taxon>Lachnospiraceae</taxon>
        <taxon>Blautia</taxon>
    </lineage>
</organism>
<feature type="transmembrane region" description="Helical" evidence="1">
    <location>
        <begin position="48"/>
        <end position="69"/>
    </location>
</feature>
<feature type="transmembrane region" description="Helical" evidence="1">
    <location>
        <begin position="17"/>
        <end position="36"/>
    </location>
</feature>